<protein>
    <submittedName>
        <fullName evidence="1">Insulinase family protein</fullName>
    </submittedName>
</protein>
<dbReference type="Proteomes" id="UP000616151">
    <property type="component" value="Unassembled WGS sequence"/>
</dbReference>
<accession>A0ACC5RCW0</accession>
<gene>
    <name evidence="1" type="ORF">JHL16_29125</name>
</gene>
<comment type="caution">
    <text evidence="1">The sequence shown here is derived from an EMBL/GenBank/DDBJ whole genome shotgun (WGS) entry which is preliminary data.</text>
</comment>
<evidence type="ECO:0000313" key="1">
    <source>
        <dbReference type="EMBL" id="MBK1870463.1"/>
    </source>
</evidence>
<name>A0ACC5RCW0_9HYPH</name>
<proteinExistence type="predicted"/>
<evidence type="ECO:0000313" key="2">
    <source>
        <dbReference type="Proteomes" id="UP000616151"/>
    </source>
</evidence>
<keyword evidence="2" id="KW-1185">Reference proteome</keyword>
<organism evidence="1 2">
    <name type="scientific">Taklimakanibacter albus</name>
    <dbReference type="NCBI Taxonomy" id="2800327"/>
    <lineage>
        <taxon>Bacteria</taxon>
        <taxon>Pseudomonadati</taxon>
        <taxon>Pseudomonadota</taxon>
        <taxon>Alphaproteobacteria</taxon>
        <taxon>Hyphomicrobiales</taxon>
        <taxon>Aestuariivirgaceae</taxon>
        <taxon>Taklimakanibacter</taxon>
    </lineage>
</organism>
<dbReference type="EMBL" id="JAENHL010000008">
    <property type="protein sequence ID" value="MBK1870463.1"/>
    <property type="molecule type" value="Genomic_DNA"/>
</dbReference>
<sequence length="419" mass="45479">MSVEISRLDNGLHVVTHHMPHLETVALGIWVKAGSRDELPEENGIAHFLEHMAFKGTKRRSAQAIAEEIESAGGEINASTGMETTTYYARVLKNDWPQALDILADILTESVFDADELERERHVILQEIAAAGDTPDDLVFDLAQSAAFGSHPLGRPILGVHDLIANVSRDEILAWRNRNYWASRMVVAAAGNIDHQALRREAEKLLGSLSPGGAPGRNRPEFVSHMELAQKPLDQTHMVLSFAAPGYRNPEIYRLQVLSSLLGGGMSSRLFQEVREKRGLCYSVFSFASAYEDAGQFGVYAATSPDDTPELVDVTADVMLSAARGVTDVEVARAKAQLKASLVMSLESATGRADQIARQYLAFGEVPAMETLVAKIDAVTADHVAGLANSLFRGKSPALSAVGQLSTLTPYDKIKAQFT</sequence>
<reference evidence="1" key="1">
    <citation type="submission" date="2021-01" db="EMBL/GenBank/DDBJ databases">
        <authorList>
            <person name="Sun Q."/>
        </authorList>
    </citation>
    <scope>NUCLEOTIDE SEQUENCE</scope>
    <source>
        <strain evidence="1">YIM B02566</strain>
    </source>
</reference>